<reference evidence="2" key="1">
    <citation type="submission" date="2023-03" db="EMBL/GenBank/DDBJ databases">
        <title>Mating type loci evolution in Malassezia.</title>
        <authorList>
            <person name="Coelho M.A."/>
        </authorList>
    </citation>
    <scope>NUCLEOTIDE SEQUENCE</scope>
    <source>
        <strain evidence="2">CBS 9557</strain>
    </source>
</reference>
<dbReference type="SUPFAM" id="SSF48425">
    <property type="entry name" value="Sec7 domain"/>
    <property type="match status" value="1"/>
</dbReference>
<dbReference type="AlphaFoldDB" id="A0AAF0EHD9"/>
<sequence>MENQYPVCITVFMKVASIEPSDVFEREDPSSFLYMLNSAIDETEEDELDQLLEDDMFASAMGQRILAVSGHEVDDGLLHLRQLLIGGSDDSSLRDFREQYPQRFSLYRRHGHTYVLPRLRDWDIGPESSHSAITYHILPGGYVTVAEDHLEDEDEDGEDDVVMDIEEEDEDEEDEGDASASPLLDDDDYMDWLGVQLLKRKRGASLWVIDDVHERSSENDITYSLVEASEFLRPPDGRLTTAQLMLPVANLFNSQRKERLTAPENFPSLSADQSLEEWENASMFLVEQDMAPQAQLFSPVREVPENLRDCLSMYEEEKLQENLDSPVDADSSTITKSCAKEALDRDTSGLPFAVLPSETPRQLSRRLYQYTKQHLQYQGQTARMLSATDSPLLQDALDCHLERFHFERYPIDMALRQFLSLELLPLESQQVDRVLEAFSRRYQACNPAILDHDSVYLLAFALLLLHTDAFHKSVRPRISKAEFVSMTEASHVHRAIREYLYDNTSLVEFAYTRNNTTLAANRDQNALYKVLSHGNLLQLQQDPRIVQERVRLPLSFTGKQPLPQALHSETMNAPLLEFRSISRFARKWTLTYDHSDTMPFLIRLVGVAVVKRCDSPEGDKRGMGTKWKPWGMIITGSTILWCKNINEFTSMALQTPTSQPINLKVDEVTPLSQALCVSQNDSILRLRVNERWYLIQLQHEHTDSWMNRINYVASLGSSTSLALAQSVLSIHMYLASHRQRRDMLVEEHQRQVQTLEHMGILTPLQRATRDNLQQASIAMQSNEPYKNDFTKQD</sequence>
<dbReference type="Gene3D" id="1.10.1000.11">
    <property type="entry name" value="Arf Nucleotide-binding Site Opener,domain 2"/>
    <property type="match status" value="1"/>
</dbReference>
<dbReference type="InterPro" id="IPR000904">
    <property type="entry name" value="Sec7_dom"/>
</dbReference>
<dbReference type="PANTHER" id="PTHR10663">
    <property type="entry name" value="GUANYL-NUCLEOTIDE EXCHANGE FACTOR"/>
    <property type="match status" value="1"/>
</dbReference>
<dbReference type="SMART" id="SM00222">
    <property type="entry name" value="Sec7"/>
    <property type="match status" value="1"/>
</dbReference>
<keyword evidence="3" id="KW-1185">Reference proteome</keyword>
<dbReference type="PANTHER" id="PTHR10663:SF405">
    <property type="entry name" value="ARF GUANINE NUCLEOTIDE EXCHANGE FACTOR SYT1"/>
    <property type="match status" value="1"/>
</dbReference>
<dbReference type="GO" id="GO:0032012">
    <property type="term" value="P:regulation of ARF protein signal transduction"/>
    <property type="evidence" value="ECO:0007669"/>
    <property type="project" value="InterPro"/>
</dbReference>
<dbReference type="EMBL" id="CP119892">
    <property type="protein sequence ID" value="WFD25579.1"/>
    <property type="molecule type" value="Genomic_DNA"/>
</dbReference>
<dbReference type="InterPro" id="IPR035999">
    <property type="entry name" value="Sec7_dom_sf"/>
</dbReference>
<proteinExistence type="predicted"/>
<name>A0AAF0EHD9_9BASI</name>
<feature type="domain" description="SEC7" evidence="1">
    <location>
        <begin position="354"/>
        <end position="506"/>
    </location>
</feature>
<dbReference type="InterPro" id="IPR023394">
    <property type="entry name" value="Sec7_C_sf"/>
</dbReference>
<dbReference type="PROSITE" id="PS50190">
    <property type="entry name" value="SEC7"/>
    <property type="match status" value="1"/>
</dbReference>
<evidence type="ECO:0000259" key="1">
    <source>
        <dbReference type="PROSITE" id="PS50190"/>
    </source>
</evidence>
<evidence type="ECO:0000313" key="3">
    <source>
        <dbReference type="Proteomes" id="UP001213623"/>
    </source>
</evidence>
<protein>
    <recommendedName>
        <fullName evidence="1">SEC7 domain-containing protein</fullName>
    </recommendedName>
</protein>
<gene>
    <name evidence="2" type="ORF">MNAN1_000539</name>
</gene>
<dbReference type="GO" id="GO:0005085">
    <property type="term" value="F:guanyl-nucleotide exchange factor activity"/>
    <property type="evidence" value="ECO:0007669"/>
    <property type="project" value="InterPro"/>
</dbReference>
<evidence type="ECO:0000313" key="2">
    <source>
        <dbReference type="EMBL" id="WFD25579.1"/>
    </source>
</evidence>
<accession>A0AAF0EHD9</accession>
<dbReference type="InterPro" id="IPR011993">
    <property type="entry name" value="PH-like_dom_sf"/>
</dbReference>
<dbReference type="Proteomes" id="UP001213623">
    <property type="component" value="Chromosome 1"/>
</dbReference>
<dbReference type="Gene3D" id="2.30.29.30">
    <property type="entry name" value="Pleckstrin-homology domain (PH domain)/Phosphotyrosine-binding domain (PTB)"/>
    <property type="match status" value="1"/>
</dbReference>
<organism evidence="2 3">
    <name type="scientific">Malassezia nana</name>
    <dbReference type="NCBI Taxonomy" id="180528"/>
    <lineage>
        <taxon>Eukaryota</taxon>
        <taxon>Fungi</taxon>
        <taxon>Dikarya</taxon>
        <taxon>Basidiomycota</taxon>
        <taxon>Ustilaginomycotina</taxon>
        <taxon>Malasseziomycetes</taxon>
        <taxon>Malasseziales</taxon>
        <taxon>Malasseziaceae</taxon>
        <taxon>Malassezia</taxon>
    </lineage>
</organism>
<dbReference type="Pfam" id="PF01369">
    <property type="entry name" value="Sec7"/>
    <property type="match status" value="1"/>
</dbReference>